<evidence type="ECO:0000313" key="3">
    <source>
        <dbReference type="Proteomes" id="UP001253193"/>
    </source>
</evidence>
<dbReference type="RefSeq" id="WP_311020431.1">
    <property type="nucleotide sequence ID" value="NZ_JAUHGG010000003.1"/>
</dbReference>
<keyword evidence="1" id="KW-1133">Transmembrane helix</keyword>
<dbReference type="Proteomes" id="UP001253193">
    <property type="component" value="Unassembled WGS sequence"/>
</dbReference>
<evidence type="ECO:0000313" key="2">
    <source>
        <dbReference type="EMBL" id="MDS1821527.1"/>
    </source>
</evidence>
<proteinExistence type="predicted"/>
<gene>
    <name evidence="2" type="ORF">QX249_12715</name>
</gene>
<dbReference type="AlphaFoldDB" id="A0AAW8PZW6"/>
<keyword evidence="1" id="KW-0812">Transmembrane</keyword>
<comment type="caution">
    <text evidence="2">The sequence shown here is derived from an EMBL/GenBank/DDBJ whole genome shotgun (WGS) entry which is preliminary data.</text>
</comment>
<keyword evidence="1" id="KW-0472">Membrane</keyword>
<protein>
    <submittedName>
        <fullName evidence="2">Uncharacterized protein</fullName>
    </submittedName>
</protein>
<feature type="transmembrane region" description="Helical" evidence="1">
    <location>
        <begin position="70"/>
        <end position="93"/>
    </location>
</feature>
<dbReference type="EMBL" id="JAUHGG010000003">
    <property type="protein sequence ID" value="MDS1821527.1"/>
    <property type="molecule type" value="Genomic_DNA"/>
</dbReference>
<reference evidence="2" key="1">
    <citation type="submission" date="2023-06" db="EMBL/GenBank/DDBJ databases">
        <title>Genomic Diversity of Vibrio spp. and Metagenomic Analysis of Pathogens in Florida Gulf Coastal Waters Following Hurricane Ian.</title>
        <authorList>
            <person name="Brumfield K.D."/>
        </authorList>
    </citation>
    <scope>NUCLEOTIDE SEQUENCE</scope>
    <source>
        <strain evidence="2">WBS2B-138</strain>
    </source>
</reference>
<name>A0AAW8PZW6_VIBPH</name>
<organism evidence="2 3">
    <name type="scientific">Vibrio parahaemolyticus</name>
    <dbReference type="NCBI Taxonomy" id="670"/>
    <lineage>
        <taxon>Bacteria</taxon>
        <taxon>Pseudomonadati</taxon>
        <taxon>Pseudomonadota</taxon>
        <taxon>Gammaproteobacteria</taxon>
        <taxon>Vibrionales</taxon>
        <taxon>Vibrionaceae</taxon>
        <taxon>Vibrio</taxon>
    </lineage>
</organism>
<accession>A0AAW8PZW6</accession>
<evidence type="ECO:0000256" key="1">
    <source>
        <dbReference type="SAM" id="Phobius"/>
    </source>
</evidence>
<sequence>MFTEIEPKDILKIVRVGKSRRIKISYFILIASIVFPPLAAIAVALLWRLGIYRYHKDTYHRVCYIKRISLIYLSLSVISYLFAGSVIVISFAAKAWLLFELYRLGFVYKNMPFVESDISFARKAHFYMMKNNESKLVKEFLELGAVFK</sequence>
<feature type="transmembrane region" description="Helical" evidence="1">
    <location>
        <begin position="24"/>
        <end position="49"/>
    </location>
</feature>